<organism evidence="1 2">
    <name type="scientific">Spirosoma linguale (strain ATCC 33905 / DSM 74 / LMG 10896 / Claus 1)</name>
    <dbReference type="NCBI Taxonomy" id="504472"/>
    <lineage>
        <taxon>Bacteria</taxon>
        <taxon>Pseudomonadati</taxon>
        <taxon>Bacteroidota</taxon>
        <taxon>Cytophagia</taxon>
        <taxon>Cytophagales</taxon>
        <taxon>Cytophagaceae</taxon>
        <taxon>Spirosoma</taxon>
    </lineage>
</organism>
<sequence>MKIQLSSTAFSTNSIRVFFMRPFPFILLILLPALGIAQTNSTSSGIRQSTDQQPDFKKITEVLDLSLASKGDFTTAALSFNRLHGLGKSHRFRIGYGLRFTSAFGSNTNYRTAPALLTSGNQSIVALFSEDIIANIDTIRFPKTQINSLNISINLEYALSRKLEVGFNIDAIGVSFGGKQTGTFMANSPYPSSLSGTAQEAKPTAFNLLLISDSDRGSLNSEGYVRYRFSPQFSVRGGLSFQFNEYTTSRKLTFENDRFRSKNAMPLLALSYHF</sequence>
<name>D2QGP0_SPILD</name>
<proteinExistence type="predicted"/>
<dbReference type="EMBL" id="CP001769">
    <property type="protein sequence ID" value="ADB38548.1"/>
    <property type="molecule type" value="Genomic_DNA"/>
</dbReference>
<dbReference type="STRING" id="504472.Slin_2530"/>
<reference evidence="1 2" key="1">
    <citation type="journal article" date="2010" name="Stand. Genomic Sci.">
        <title>Complete genome sequence of Spirosoma linguale type strain (1).</title>
        <authorList>
            <person name="Lail K."/>
            <person name="Sikorski J."/>
            <person name="Saunders E."/>
            <person name="Lapidus A."/>
            <person name="Glavina Del Rio T."/>
            <person name="Copeland A."/>
            <person name="Tice H."/>
            <person name="Cheng J.-F."/>
            <person name="Lucas S."/>
            <person name="Nolan M."/>
            <person name="Bruce D."/>
            <person name="Goodwin L."/>
            <person name="Pitluck S."/>
            <person name="Ivanova N."/>
            <person name="Mavromatis K."/>
            <person name="Ovchinnikova G."/>
            <person name="Pati A."/>
            <person name="Chen A."/>
            <person name="Palaniappan K."/>
            <person name="Land M."/>
            <person name="Hauser L."/>
            <person name="Chang Y.-J."/>
            <person name="Jeffries C.D."/>
            <person name="Chain P."/>
            <person name="Brettin T."/>
            <person name="Detter J.C."/>
            <person name="Schuetze A."/>
            <person name="Rohde M."/>
            <person name="Tindall B.J."/>
            <person name="Goeker M."/>
            <person name="Bristow J."/>
            <person name="Eisen J.A."/>
            <person name="Markowitz V."/>
            <person name="Hugenholtz P."/>
            <person name="Kyrpides N.C."/>
            <person name="Klenk H.-P."/>
            <person name="Chen F."/>
        </authorList>
    </citation>
    <scope>NUCLEOTIDE SEQUENCE [LARGE SCALE GENOMIC DNA]</scope>
    <source>
        <strain evidence="2">ATCC 33905 / DSM 74 / LMG 10896 / Claus 1</strain>
    </source>
</reference>
<dbReference type="Proteomes" id="UP000002028">
    <property type="component" value="Chromosome"/>
</dbReference>
<dbReference type="RefSeq" id="WP_012927083.1">
    <property type="nucleotide sequence ID" value="NC_013730.1"/>
</dbReference>
<evidence type="ECO:0008006" key="3">
    <source>
        <dbReference type="Google" id="ProtNLM"/>
    </source>
</evidence>
<protein>
    <recommendedName>
        <fullName evidence="3">Outer membrane protein beta-barrel domain-containing protein</fullName>
    </recommendedName>
</protein>
<dbReference type="AlphaFoldDB" id="D2QGP0"/>
<keyword evidence="2" id="KW-1185">Reference proteome</keyword>
<dbReference type="KEGG" id="sli:Slin_2530"/>
<evidence type="ECO:0000313" key="2">
    <source>
        <dbReference type="Proteomes" id="UP000002028"/>
    </source>
</evidence>
<accession>D2QGP0</accession>
<evidence type="ECO:0000313" key="1">
    <source>
        <dbReference type="EMBL" id="ADB38548.1"/>
    </source>
</evidence>
<gene>
    <name evidence="1" type="ordered locus">Slin_2530</name>
</gene>
<dbReference type="HOGENOM" id="CLU_092752_0_0_10"/>
<dbReference type="eggNOG" id="ENOG502ZUEM">
    <property type="taxonomic scope" value="Bacteria"/>
</dbReference>